<name>A0AAV1WM40_LUPLU</name>
<gene>
    <name evidence="1" type="ORF">LLUT_LOCUS11460</name>
</gene>
<dbReference type="EMBL" id="CAXHTB010000008">
    <property type="protein sequence ID" value="CAL0310400.1"/>
    <property type="molecule type" value="Genomic_DNA"/>
</dbReference>
<dbReference type="InterPro" id="IPR004158">
    <property type="entry name" value="DUF247_pln"/>
</dbReference>
<dbReference type="PANTHER" id="PTHR31170">
    <property type="entry name" value="BNAC04G53230D PROTEIN"/>
    <property type="match status" value="1"/>
</dbReference>
<evidence type="ECO:0000313" key="1">
    <source>
        <dbReference type="EMBL" id="CAL0310400.1"/>
    </source>
</evidence>
<comment type="caution">
    <text evidence="1">The sequence shown here is derived from an EMBL/GenBank/DDBJ whole genome shotgun (WGS) entry which is preliminary data.</text>
</comment>
<organism evidence="1 2">
    <name type="scientific">Lupinus luteus</name>
    <name type="common">European yellow lupine</name>
    <dbReference type="NCBI Taxonomy" id="3873"/>
    <lineage>
        <taxon>Eukaryota</taxon>
        <taxon>Viridiplantae</taxon>
        <taxon>Streptophyta</taxon>
        <taxon>Embryophyta</taxon>
        <taxon>Tracheophyta</taxon>
        <taxon>Spermatophyta</taxon>
        <taxon>Magnoliopsida</taxon>
        <taxon>eudicotyledons</taxon>
        <taxon>Gunneridae</taxon>
        <taxon>Pentapetalae</taxon>
        <taxon>rosids</taxon>
        <taxon>fabids</taxon>
        <taxon>Fabales</taxon>
        <taxon>Fabaceae</taxon>
        <taxon>Papilionoideae</taxon>
        <taxon>50 kb inversion clade</taxon>
        <taxon>genistoids sensu lato</taxon>
        <taxon>core genistoids</taxon>
        <taxon>Genisteae</taxon>
        <taxon>Lupinus</taxon>
    </lineage>
</organism>
<reference evidence="1 2" key="1">
    <citation type="submission" date="2024-03" db="EMBL/GenBank/DDBJ databases">
        <authorList>
            <person name="Martinez-Hernandez J."/>
        </authorList>
    </citation>
    <scope>NUCLEOTIDE SEQUENCE [LARGE SCALE GENOMIC DNA]</scope>
</reference>
<accession>A0AAV1WM40</accession>
<proteinExistence type="predicted"/>
<dbReference type="AlphaFoldDB" id="A0AAV1WM40"/>
<keyword evidence="2" id="KW-1185">Reference proteome</keyword>
<protein>
    <submittedName>
        <fullName evidence="1">Uncharacterized protein</fullName>
    </submittedName>
</protein>
<dbReference type="PANTHER" id="PTHR31170:SF21">
    <property type="match status" value="1"/>
</dbReference>
<sequence length="232" mass="26766">MSAEEDRLWNIVRPNSLDFTSGTALIEETEKVVEECTCLTRVPKLLSNANGIAHYEPEIVSIGPYHIGKKHLDMIKEHKWYYLRCLISRTDGLNIEHLFQAITSLELQARECYSETINLQTHDFVEMLILDGCFLIELFRKDEGLVLSEENDPLFSMLWILPIFCRDFLKLENQIPFFVLERLFELSKLPEENLTKSALDFFNKSLPLPQNLVLDGLVGMHLLDLLLPNGKA</sequence>
<dbReference type="Pfam" id="PF03140">
    <property type="entry name" value="DUF247"/>
    <property type="match status" value="1"/>
</dbReference>
<evidence type="ECO:0000313" key="2">
    <source>
        <dbReference type="Proteomes" id="UP001497480"/>
    </source>
</evidence>
<dbReference type="Proteomes" id="UP001497480">
    <property type="component" value="Unassembled WGS sequence"/>
</dbReference>